<name>A0AAV7YV74_9EUKA</name>
<protein>
    <submittedName>
        <fullName evidence="2">Uncharacterized protein</fullName>
    </submittedName>
</protein>
<feature type="coiled-coil region" evidence="1">
    <location>
        <begin position="366"/>
        <end position="393"/>
    </location>
</feature>
<keyword evidence="1" id="KW-0175">Coiled coil</keyword>
<evidence type="ECO:0000313" key="2">
    <source>
        <dbReference type="EMBL" id="KAJ3431289.1"/>
    </source>
</evidence>
<sequence>MKWKKKFYEQINYKLFESINFFEEIEKLPNIDFCWKKYLCKKITLNEEIIRYQMSKYCNSINNEKENKIILDFENFYDNWDKSTIDFKIAKSILRHCQGYYSFDKMNIEYVDICMEYIINSTNKDFLKYFVWCFELYQELLEKQNILKLNLDLFYSVPTISNTFKDYIDNNIKKWKLSCDEIITNENCLIGLSSEMINSLCLNLPNQKNADIWFDRIVEWAIYETNLELNSILKTSKGIKNTKNDKIKLDNEISELLKQENGKKKIRNKLFRSNMKSIKNTLQLDSLNGNNLILLERCGIISVDNQNVIREWLKKKKENNNSYEKIISDMESKDEEKQKIKKDILKSITQRNTYKKMNIYKVQRYVNDPQKELKKLEDKRKNFQKDCKNAKIEINQKIEFLQKSQKNSIIENQINNLNKMKVIIKEKGVLKMEKIDKKMKLINDFNKKNNIGNN</sequence>
<gene>
    <name evidence="2" type="ORF">M0812_02967</name>
</gene>
<dbReference type="Proteomes" id="UP001146793">
    <property type="component" value="Unassembled WGS sequence"/>
</dbReference>
<dbReference type="AlphaFoldDB" id="A0AAV7YV74"/>
<evidence type="ECO:0000313" key="3">
    <source>
        <dbReference type="Proteomes" id="UP001146793"/>
    </source>
</evidence>
<organism evidence="2 3">
    <name type="scientific">Anaeramoeba flamelloides</name>
    <dbReference type="NCBI Taxonomy" id="1746091"/>
    <lineage>
        <taxon>Eukaryota</taxon>
        <taxon>Metamonada</taxon>
        <taxon>Anaeramoebidae</taxon>
        <taxon>Anaeramoeba</taxon>
    </lineage>
</organism>
<reference evidence="2" key="1">
    <citation type="submission" date="2022-08" db="EMBL/GenBank/DDBJ databases">
        <title>Novel sulphate-reducing endosymbionts in the free-living metamonad Anaeramoeba.</title>
        <authorList>
            <person name="Jerlstrom-Hultqvist J."/>
            <person name="Cepicka I."/>
            <person name="Gallot-Lavallee L."/>
            <person name="Salas-Leiva D."/>
            <person name="Curtis B.A."/>
            <person name="Zahonova K."/>
            <person name="Pipaliya S."/>
            <person name="Dacks J."/>
            <person name="Roger A.J."/>
        </authorList>
    </citation>
    <scope>NUCLEOTIDE SEQUENCE</scope>
    <source>
        <strain evidence="2">Busselton2</strain>
    </source>
</reference>
<comment type="caution">
    <text evidence="2">The sequence shown here is derived from an EMBL/GenBank/DDBJ whole genome shotgun (WGS) entry which is preliminary data.</text>
</comment>
<accession>A0AAV7YV74</accession>
<evidence type="ECO:0000256" key="1">
    <source>
        <dbReference type="SAM" id="Coils"/>
    </source>
</evidence>
<proteinExistence type="predicted"/>
<dbReference type="EMBL" id="JANTQA010000048">
    <property type="protein sequence ID" value="KAJ3431289.1"/>
    <property type="molecule type" value="Genomic_DNA"/>
</dbReference>